<evidence type="ECO:0000256" key="5">
    <source>
        <dbReference type="ARBA" id="ARBA00022525"/>
    </source>
</evidence>
<dbReference type="Gene3D" id="2.60.40.10">
    <property type="entry name" value="Immunoglobulins"/>
    <property type="match status" value="1"/>
</dbReference>
<dbReference type="InterPro" id="IPR002772">
    <property type="entry name" value="Glyco_hydro_3_C"/>
</dbReference>
<keyword evidence="8" id="KW-0326">Glycosidase</keyword>
<dbReference type="STRING" id="1037660.A0A066VZK2"/>
<dbReference type="InterPro" id="IPR050288">
    <property type="entry name" value="Cellulose_deg_GH3"/>
</dbReference>
<dbReference type="EMBL" id="JMSN01000053">
    <property type="protein sequence ID" value="KDN44244.1"/>
    <property type="molecule type" value="Genomic_DNA"/>
</dbReference>
<feature type="domain" description="Glycoside hydrolase family 3 C-terminal" evidence="16">
    <location>
        <begin position="368"/>
        <end position="457"/>
    </location>
</feature>
<dbReference type="GeneID" id="25266857"/>
<protein>
    <recommendedName>
        <fullName evidence="10">Probable beta-glucosidase G</fullName>
        <ecNumber evidence="4">3.2.1.21</ecNumber>
    </recommendedName>
    <alternativeName>
        <fullName evidence="11">Beta-D-glucoside glucohydrolase G</fullName>
    </alternativeName>
    <alternativeName>
        <fullName evidence="12">Cellobiase G</fullName>
    </alternativeName>
    <alternativeName>
        <fullName evidence="13">Gentiobiase G</fullName>
    </alternativeName>
</protein>
<dbReference type="InterPro" id="IPR001764">
    <property type="entry name" value="Glyco_hydro_3_N"/>
</dbReference>
<dbReference type="Gene3D" id="3.40.50.1700">
    <property type="entry name" value="Glycoside hydrolase family 3 C-terminal domain"/>
    <property type="match status" value="1"/>
</dbReference>
<evidence type="ECO:0000256" key="8">
    <source>
        <dbReference type="ARBA" id="ARBA00023295"/>
    </source>
</evidence>
<dbReference type="RefSeq" id="XP_013242695.1">
    <property type="nucleotide sequence ID" value="XM_013387241.1"/>
</dbReference>
<comment type="subcellular location">
    <subcellularLocation>
        <location evidence="2">Secreted</location>
    </subcellularLocation>
</comment>
<evidence type="ECO:0000256" key="6">
    <source>
        <dbReference type="ARBA" id="ARBA00022729"/>
    </source>
</evidence>
<keyword evidence="6" id="KW-0732">Signal</keyword>
<proteinExistence type="inferred from homology"/>
<dbReference type="PANTHER" id="PTHR42715:SF12">
    <property type="entry name" value="BETA-GLUCOSIDASE G-RELATED"/>
    <property type="match status" value="1"/>
</dbReference>
<evidence type="ECO:0000256" key="2">
    <source>
        <dbReference type="ARBA" id="ARBA00004613"/>
    </source>
</evidence>
<comment type="similarity">
    <text evidence="3">Belongs to the glycosyl hydrolase 3 family.</text>
</comment>
<comment type="catalytic activity">
    <reaction evidence="1">
        <text>Hydrolysis of terminal, non-reducing beta-D-glucosyl residues with release of beta-D-glucose.</text>
        <dbReference type="EC" id="3.2.1.21"/>
    </reaction>
</comment>
<reference evidence="18 19" key="1">
    <citation type="submission" date="2014-05" db="EMBL/GenBank/DDBJ databases">
        <title>Draft genome sequence of a rare smut relative, Tilletiaria anomala UBC 951.</title>
        <authorList>
            <consortium name="DOE Joint Genome Institute"/>
            <person name="Toome M."/>
            <person name="Kuo A."/>
            <person name="Henrissat B."/>
            <person name="Lipzen A."/>
            <person name="Tritt A."/>
            <person name="Yoshinaga Y."/>
            <person name="Zane M."/>
            <person name="Barry K."/>
            <person name="Grigoriev I.V."/>
            <person name="Spatafora J.W."/>
            <person name="Aimea M.C."/>
        </authorList>
    </citation>
    <scope>NUCLEOTIDE SEQUENCE [LARGE SCALE GENOMIC DNA]</scope>
    <source>
        <strain evidence="18 19">UBC 951</strain>
    </source>
</reference>
<dbReference type="Pfam" id="PF14310">
    <property type="entry name" value="Fn3-like"/>
    <property type="match status" value="1"/>
</dbReference>
<feature type="domain" description="Fibronectin type III-like" evidence="17">
    <location>
        <begin position="526"/>
        <end position="567"/>
    </location>
</feature>
<keyword evidence="5" id="KW-0964">Secreted</keyword>
<accession>A0A066VZK2</accession>
<dbReference type="GO" id="GO:0009251">
    <property type="term" value="P:glucan catabolic process"/>
    <property type="evidence" value="ECO:0007669"/>
    <property type="project" value="TreeGrafter"/>
</dbReference>
<evidence type="ECO:0000259" key="15">
    <source>
        <dbReference type="Pfam" id="PF00933"/>
    </source>
</evidence>
<dbReference type="InterPro" id="IPR013783">
    <property type="entry name" value="Ig-like_fold"/>
</dbReference>
<dbReference type="SUPFAM" id="SSF51445">
    <property type="entry name" value="(Trans)glycosidases"/>
    <property type="match status" value="1"/>
</dbReference>
<dbReference type="AlphaFoldDB" id="A0A066VZK2"/>
<dbReference type="InterPro" id="IPR036962">
    <property type="entry name" value="Glyco_hydro_3_N_sf"/>
</dbReference>
<dbReference type="PANTHER" id="PTHR42715">
    <property type="entry name" value="BETA-GLUCOSIDASE"/>
    <property type="match status" value="1"/>
</dbReference>
<feature type="region of interest" description="Disordered" evidence="14">
    <location>
        <begin position="344"/>
        <end position="364"/>
    </location>
</feature>
<dbReference type="Gene3D" id="3.20.20.300">
    <property type="entry name" value="Glycoside hydrolase, family 3, N-terminal domain"/>
    <property type="match status" value="1"/>
</dbReference>
<gene>
    <name evidence="18" type="ORF">K437DRAFT_278643</name>
</gene>
<dbReference type="EC" id="3.2.1.21" evidence="4"/>
<evidence type="ECO:0000313" key="18">
    <source>
        <dbReference type="EMBL" id="KDN44244.1"/>
    </source>
</evidence>
<comment type="function">
    <text evidence="9">Beta-glucosidases are one of a number of cellulolytic enzymes involved in the degradation of cellulosic biomass. Catalyzes the last step releasing glucose from the inhibitory cellobiose.</text>
</comment>
<dbReference type="PRINTS" id="PR00133">
    <property type="entry name" value="GLHYDRLASE3"/>
</dbReference>
<dbReference type="GO" id="GO:0008422">
    <property type="term" value="F:beta-glucosidase activity"/>
    <property type="evidence" value="ECO:0007669"/>
    <property type="project" value="UniProtKB-EC"/>
</dbReference>
<dbReference type="GO" id="GO:0005576">
    <property type="term" value="C:extracellular region"/>
    <property type="evidence" value="ECO:0007669"/>
    <property type="project" value="UniProtKB-SubCell"/>
</dbReference>
<dbReference type="HOGENOM" id="CLU_004542_2_3_1"/>
<feature type="domain" description="Glycoside hydrolase family 3 N-terminal" evidence="15">
    <location>
        <begin position="56"/>
        <end position="235"/>
    </location>
</feature>
<dbReference type="SUPFAM" id="SSF52279">
    <property type="entry name" value="Beta-D-glucan exohydrolase, C-terminal domain"/>
    <property type="match status" value="1"/>
</dbReference>
<evidence type="ECO:0000259" key="17">
    <source>
        <dbReference type="Pfam" id="PF14310"/>
    </source>
</evidence>
<evidence type="ECO:0000256" key="11">
    <source>
        <dbReference type="ARBA" id="ARBA00041276"/>
    </source>
</evidence>
<evidence type="ECO:0000256" key="10">
    <source>
        <dbReference type="ARBA" id="ARBA00039579"/>
    </source>
</evidence>
<comment type="caution">
    <text evidence="18">The sequence shown here is derived from an EMBL/GenBank/DDBJ whole genome shotgun (WGS) entry which is preliminary data.</text>
</comment>
<dbReference type="InterPro" id="IPR036881">
    <property type="entry name" value="Glyco_hydro_3_C_sf"/>
</dbReference>
<dbReference type="InParanoid" id="A0A066VZK2"/>
<evidence type="ECO:0000256" key="13">
    <source>
        <dbReference type="ARBA" id="ARBA00041808"/>
    </source>
</evidence>
<evidence type="ECO:0000313" key="19">
    <source>
        <dbReference type="Proteomes" id="UP000027361"/>
    </source>
</evidence>
<evidence type="ECO:0000256" key="12">
    <source>
        <dbReference type="ARBA" id="ARBA00041601"/>
    </source>
</evidence>
<evidence type="ECO:0000256" key="7">
    <source>
        <dbReference type="ARBA" id="ARBA00022801"/>
    </source>
</evidence>
<keyword evidence="7 18" id="KW-0378">Hydrolase</keyword>
<dbReference type="Proteomes" id="UP000027361">
    <property type="component" value="Unassembled WGS sequence"/>
</dbReference>
<evidence type="ECO:0000256" key="1">
    <source>
        <dbReference type="ARBA" id="ARBA00000448"/>
    </source>
</evidence>
<organism evidence="18 19">
    <name type="scientific">Tilletiaria anomala (strain ATCC 24038 / CBS 436.72 / UBC 951)</name>
    <dbReference type="NCBI Taxonomy" id="1037660"/>
    <lineage>
        <taxon>Eukaryota</taxon>
        <taxon>Fungi</taxon>
        <taxon>Dikarya</taxon>
        <taxon>Basidiomycota</taxon>
        <taxon>Ustilaginomycotina</taxon>
        <taxon>Exobasidiomycetes</taxon>
        <taxon>Georgefischeriales</taxon>
        <taxon>Tilletiariaceae</taxon>
        <taxon>Tilletiaria</taxon>
    </lineage>
</organism>
<name>A0A066VZK2_TILAU</name>
<dbReference type="Pfam" id="PF01915">
    <property type="entry name" value="Glyco_hydro_3_C"/>
    <property type="match status" value="1"/>
</dbReference>
<evidence type="ECO:0000256" key="14">
    <source>
        <dbReference type="SAM" id="MobiDB-lite"/>
    </source>
</evidence>
<evidence type="ECO:0000259" key="16">
    <source>
        <dbReference type="Pfam" id="PF01915"/>
    </source>
</evidence>
<keyword evidence="19" id="KW-1185">Reference proteome</keyword>
<dbReference type="InterPro" id="IPR017853">
    <property type="entry name" value="GH"/>
</dbReference>
<dbReference type="OrthoDB" id="416222at2759"/>
<sequence length="593" mass="65310">MVVIAMRSATMDRSRLVWVRRSTGNCVGFTETVPRLNLTAICLQNSPLGVGPARRESQFPAGVTTAATWDREWMKERAISIGTEFKAKSVNMWLGPVTGGHLSRCSSDEYLNGVASHVVVRYAHSVGLMACAKHYAGMDYEQETYRNPYNLSEPYQVYPTIEQKHISSNVKLKTEHELYLWPFAEAVRPRTAAIMCSHVQACLDSYHQNTILKGKLGFRGAIVTDWGELTEAESAVGGLDDSMPGRLTSDGQFGFFFFDLDKLVANDTVPEARLDDMVLRTLIAWFHLQDPETYPAPSFDVRDLSKPTNNIRGDHHKLFNQLGKESVAFLKNINSGGRGLPSSADASSISVAGQDAGPNPDGWTSSRVSEAALVVINAFATEGQYRQNLTAWANGDELVNSVASGHNNTIVITHAPGPILVEKWADHKNVIVILHALLPGQESGNSIVPVLFGESPPLSDWPPHSISYDPVRHPQVDFTENPLIDYRCLSGFTVSESFAADVDSLVPSREAYEGYKTSYGTKTGSLYITFLAAENEPPYLFRGFEKVWLEPGASAMVTFPLRRKDFWHKPRGSLKLSVGTSSDEFVATSALTI</sequence>
<dbReference type="Pfam" id="PF00933">
    <property type="entry name" value="Glyco_hydro_3"/>
    <property type="match status" value="1"/>
</dbReference>
<dbReference type="OMA" id="CEDERML"/>
<evidence type="ECO:0000256" key="4">
    <source>
        <dbReference type="ARBA" id="ARBA00012744"/>
    </source>
</evidence>
<evidence type="ECO:0000256" key="3">
    <source>
        <dbReference type="ARBA" id="ARBA00005336"/>
    </source>
</evidence>
<dbReference type="InterPro" id="IPR026891">
    <property type="entry name" value="Fn3-like"/>
</dbReference>
<evidence type="ECO:0000256" key="9">
    <source>
        <dbReference type="ARBA" id="ARBA00024983"/>
    </source>
</evidence>